<dbReference type="SUPFAM" id="SSF56935">
    <property type="entry name" value="Porins"/>
    <property type="match status" value="1"/>
</dbReference>
<dbReference type="AlphaFoldDB" id="A0A562UTD6"/>
<dbReference type="STRING" id="476157.GCA_001663155_00241"/>
<keyword evidence="2" id="KW-0472">Membrane</keyword>
<sequence length="297" mass="34231">MLVLSIACLGFTPASAMAQEGGWTLEPSARVEAGVVSAETATRDEQIVVDGDALTFRSQLAFDLEDEDTRFRLEADRIEVVRLGDGRRDSNRNRITAQFDQELNEDWDIQLRARYYDDLVTAESSDTDEIQGSVQVTYEPKRAHRFRARATWREREYDNGTGGAQTTGEGPRLDVQYRHRLGRYHYVTLDARAEEINSDDPRRGYQRQSAKVSYTHPLTRDLRVRPAVEYLNTKFDGRLTETGARRNDELFVPEVELMWWPDRWRIEAEAKYITSSSNLATRDREGYRFTLTVGYAL</sequence>
<keyword evidence="4" id="KW-0732">Signal</keyword>
<evidence type="ECO:0000256" key="3">
    <source>
        <dbReference type="ARBA" id="ARBA00023237"/>
    </source>
</evidence>
<dbReference type="Proteomes" id="UP000320547">
    <property type="component" value="Unassembled WGS sequence"/>
</dbReference>
<comment type="caution">
    <text evidence="5">The sequence shown here is derived from an EMBL/GenBank/DDBJ whole genome shotgun (WGS) entry which is preliminary data.</text>
</comment>
<keyword evidence="3" id="KW-0998">Cell outer membrane</keyword>
<dbReference type="InterPro" id="IPR036942">
    <property type="entry name" value="Beta-barrel_TonB_sf"/>
</dbReference>
<reference evidence="5 6" key="1">
    <citation type="submission" date="2019-07" db="EMBL/GenBank/DDBJ databases">
        <title>Genomic Encyclopedia of Archaeal and Bacterial Type Strains, Phase II (KMG-II): from individual species to whole genera.</title>
        <authorList>
            <person name="Goeker M."/>
        </authorList>
    </citation>
    <scope>NUCLEOTIDE SEQUENCE [LARGE SCALE GENOMIC DNA]</scope>
    <source>
        <strain evidence="5 6">ATCC BAA-2084</strain>
    </source>
</reference>
<dbReference type="Gene3D" id="2.40.170.20">
    <property type="entry name" value="TonB-dependent receptor, beta-barrel domain"/>
    <property type="match status" value="1"/>
</dbReference>
<evidence type="ECO:0000313" key="5">
    <source>
        <dbReference type="EMBL" id="TWJ08883.1"/>
    </source>
</evidence>
<dbReference type="GO" id="GO:0009279">
    <property type="term" value="C:cell outer membrane"/>
    <property type="evidence" value="ECO:0007669"/>
    <property type="project" value="UniProtKB-SubCell"/>
</dbReference>
<evidence type="ECO:0008006" key="7">
    <source>
        <dbReference type="Google" id="ProtNLM"/>
    </source>
</evidence>
<gene>
    <name evidence="5" type="ORF">JN10_0503</name>
</gene>
<name>A0A562UTD6_9SPHN</name>
<protein>
    <recommendedName>
        <fullName evidence="7">DUF481 domain-containing protein</fullName>
    </recommendedName>
</protein>
<proteinExistence type="predicted"/>
<evidence type="ECO:0000256" key="1">
    <source>
        <dbReference type="ARBA" id="ARBA00004442"/>
    </source>
</evidence>
<feature type="chain" id="PRO_5022063110" description="DUF481 domain-containing protein" evidence="4">
    <location>
        <begin position="19"/>
        <end position="297"/>
    </location>
</feature>
<evidence type="ECO:0000256" key="4">
    <source>
        <dbReference type="SAM" id="SignalP"/>
    </source>
</evidence>
<feature type="signal peptide" evidence="4">
    <location>
        <begin position="1"/>
        <end position="18"/>
    </location>
</feature>
<dbReference type="EMBL" id="VLLK01000001">
    <property type="protein sequence ID" value="TWJ08883.1"/>
    <property type="molecule type" value="Genomic_DNA"/>
</dbReference>
<comment type="subcellular location">
    <subcellularLocation>
        <location evidence="1">Cell outer membrane</location>
    </subcellularLocation>
</comment>
<evidence type="ECO:0000256" key="2">
    <source>
        <dbReference type="ARBA" id="ARBA00023136"/>
    </source>
</evidence>
<organism evidence="5 6">
    <name type="scientific">Altererythrobacter ishigakiensis</name>
    <dbReference type="NCBI Taxonomy" id="476157"/>
    <lineage>
        <taxon>Bacteria</taxon>
        <taxon>Pseudomonadati</taxon>
        <taxon>Pseudomonadota</taxon>
        <taxon>Alphaproteobacteria</taxon>
        <taxon>Sphingomonadales</taxon>
        <taxon>Erythrobacteraceae</taxon>
        <taxon>Altererythrobacter</taxon>
    </lineage>
</organism>
<keyword evidence="6" id="KW-1185">Reference proteome</keyword>
<evidence type="ECO:0000313" key="6">
    <source>
        <dbReference type="Proteomes" id="UP000320547"/>
    </source>
</evidence>
<accession>A0A562UTD6</accession>